<dbReference type="InterPro" id="IPR050109">
    <property type="entry name" value="HTH-type_TetR-like_transc_reg"/>
</dbReference>
<dbReference type="Proteomes" id="UP000297907">
    <property type="component" value="Unassembled WGS sequence"/>
</dbReference>
<keyword evidence="8" id="KW-1185">Reference proteome</keyword>
<dbReference type="PANTHER" id="PTHR30055">
    <property type="entry name" value="HTH-TYPE TRANSCRIPTIONAL REGULATOR RUTR"/>
    <property type="match status" value="1"/>
</dbReference>
<dbReference type="Pfam" id="PF00440">
    <property type="entry name" value="TetR_N"/>
    <property type="match status" value="1"/>
</dbReference>
<keyword evidence="1" id="KW-0678">Repressor</keyword>
<dbReference type="AlphaFoldDB" id="A0A4R8WAT6"/>
<dbReference type="SUPFAM" id="SSF48498">
    <property type="entry name" value="Tetracyclin repressor-like, C-terminal domain"/>
    <property type="match status" value="1"/>
</dbReference>
<keyword evidence="3 5" id="KW-0238">DNA-binding</keyword>
<evidence type="ECO:0000256" key="1">
    <source>
        <dbReference type="ARBA" id="ARBA00022491"/>
    </source>
</evidence>
<dbReference type="InterPro" id="IPR036271">
    <property type="entry name" value="Tet_transcr_reg_TetR-rel_C_sf"/>
</dbReference>
<comment type="caution">
    <text evidence="7">The sequence shown here is derived from an EMBL/GenBank/DDBJ whole genome shotgun (WGS) entry which is preliminary data.</text>
</comment>
<dbReference type="GO" id="GO:0000976">
    <property type="term" value="F:transcription cis-regulatory region binding"/>
    <property type="evidence" value="ECO:0007669"/>
    <property type="project" value="TreeGrafter"/>
</dbReference>
<name>A0A4R8WAT6_9MICO</name>
<keyword evidence="4" id="KW-0804">Transcription</keyword>
<evidence type="ECO:0000259" key="6">
    <source>
        <dbReference type="PROSITE" id="PS50977"/>
    </source>
</evidence>
<dbReference type="Pfam" id="PF13977">
    <property type="entry name" value="TetR_C_6"/>
    <property type="match status" value="1"/>
</dbReference>
<organism evidence="7 8">
    <name type="scientific">Cryobacterium adonitolivorans</name>
    <dbReference type="NCBI Taxonomy" id="1259189"/>
    <lineage>
        <taxon>Bacteria</taxon>
        <taxon>Bacillati</taxon>
        <taxon>Actinomycetota</taxon>
        <taxon>Actinomycetes</taxon>
        <taxon>Micrococcales</taxon>
        <taxon>Microbacteriaceae</taxon>
        <taxon>Cryobacterium</taxon>
    </lineage>
</organism>
<evidence type="ECO:0000313" key="7">
    <source>
        <dbReference type="EMBL" id="TFC05939.1"/>
    </source>
</evidence>
<evidence type="ECO:0000256" key="2">
    <source>
        <dbReference type="ARBA" id="ARBA00023015"/>
    </source>
</evidence>
<evidence type="ECO:0000256" key="5">
    <source>
        <dbReference type="PROSITE-ProRule" id="PRU00335"/>
    </source>
</evidence>
<evidence type="ECO:0000256" key="3">
    <source>
        <dbReference type="ARBA" id="ARBA00023125"/>
    </source>
</evidence>
<dbReference type="SUPFAM" id="SSF46689">
    <property type="entry name" value="Homeodomain-like"/>
    <property type="match status" value="1"/>
</dbReference>
<evidence type="ECO:0000256" key="4">
    <source>
        <dbReference type="ARBA" id="ARBA00023163"/>
    </source>
</evidence>
<sequence>MVSLRPFHGRWPGMSMWRARPTRSRRICRVRLIVRAPGQRAVRYAILCTGSTAPLFDVDDAGRGDQVTRIPAVDRRSALVRAALRVVADRGVAQATTRAIVAEAGMSLASFHYAFQSRDELMVELIRHVVDEEATAVLPEPPIGEAHEQRGRESLRQILRDGLQRYADHLSRDPLREKAMLELTQYALRSPELHHLAVAQYERYHALAAEALDDAARQSGSVWLRPVGEVARLLVSLTDGITIAWLVDRNERATANLLDFAADSVAALGRPA</sequence>
<keyword evidence="2" id="KW-0805">Transcription regulation</keyword>
<accession>A0A4R8WAT6</accession>
<feature type="domain" description="HTH tetR-type" evidence="6">
    <location>
        <begin position="73"/>
        <end position="133"/>
    </location>
</feature>
<feature type="DNA-binding region" description="H-T-H motif" evidence="5">
    <location>
        <begin position="96"/>
        <end position="115"/>
    </location>
</feature>
<dbReference type="Gene3D" id="1.10.357.10">
    <property type="entry name" value="Tetracycline Repressor, domain 2"/>
    <property type="match status" value="1"/>
</dbReference>
<proteinExistence type="predicted"/>
<dbReference type="PROSITE" id="PS50977">
    <property type="entry name" value="HTH_TETR_2"/>
    <property type="match status" value="1"/>
</dbReference>
<dbReference type="InterPro" id="IPR009057">
    <property type="entry name" value="Homeodomain-like_sf"/>
</dbReference>
<dbReference type="InterPro" id="IPR039538">
    <property type="entry name" value="BetI_C"/>
</dbReference>
<dbReference type="InterPro" id="IPR001647">
    <property type="entry name" value="HTH_TetR"/>
</dbReference>
<reference evidence="7 8" key="1">
    <citation type="submission" date="2019-03" db="EMBL/GenBank/DDBJ databases">
        <title>Genomics of glacier-inhabiting Cryobacterium strains.</title>
        <authorList>
            <person name="Liu Q."/>
            <person name="Xin Y.-H."/>
        </authorList>
    </citation>
    <scope>NUCLEOTIDE SEQUENCE [LARGE SCALE GENOMIC DNA]</scope>
    <source>
        <strain evidence="7 8">RHLS22-1</strain>
    </source>
</reference>
<dbReference type="PANTHER" id="PTHR30055:SF234">
    <property type="entry name" value="HTH-TYPE TRANSCRIPTIONAL REGULATOR BETI"/>
    <property type="match status" value="1"/>
</dbReference>
<evidence type="ECO:0000313" key="8">
    <source>
        <dbReference type="Proteomes" id="UP000297907"/>
    </source>
</evidence>
<dbReference type="EMBL" id="SOFL01000005">
    <property type="protein sequence ID" value="TFC05939.1"/>
    <property type="molecule type" value="Genomic_DNA"/>
</dbReference>
<protein>
    <submittedName>
        <fullName evidence="7">TetR family transcriptional regulator</fullName>
    </submittedName>
</protein>
<dbReference type="GO" id="GO:0003700">
    <property type="term" value="F:DNA-binding transcription factor activity"/>
    <property type="evidence" value="ECO:0007669"/>
    <property type="project" value="TreeGrafter"/>
</dbReference>
<dbReference type="OrthoDB" id="5242433at2"/>
<gene>
    <name evidence="7" type="ORF">E3O42_02030</name>
</gene>